<proteinExistence type="predicted"/>
<organism evidence="1 2">
    <name type="scientific">Brucella intermedia LMG 3301</name>
    <dbReference type="NCBI Taxonomy" id="641118"/>
    <lineage>
        <taxon>Bacteria</taxon>
        <taxon>Pseudomonadati</taxon>
        <taxon>Pseudomonadota</taxon>
        <taxon>Alphaproteobacteria</taxon>
        <taxon>Hyphomicrobiales</taxon>
        <taxon>Brucellaceae</taxon>
        <taxon>Brucella/Ochrobactrum group</taxon>
        <taxon>Brucella</taxon>
    </lineage>
</organism>
<dbReference type="AlphaFoldDB" id="C4WN80"/>
<name>C4WN80_9HYPH</name>
<protein>
    <submittedName>
        <fullName evidence="1">Uncharacterized protein</fullName>
    </submittedName>
</protein>
<dbReference type="HOGENOM" id="CLU_3357350_0_0_5"/>
<evidence type="ECO:0000313" key="1">
    <source>
        <dbReference type="EMBL" id="EEQ93835.1"/>
    </source>
</evidence>
<evidence type="ECO:0000313" key="2">
    <source>
        <dbReference type="Proteomes" id="UP000004386"/>
    </source>
</evidence>
<dbReference type="EMBL" id="ACQA01000002">
    <property type="protein sequence ID" value="EEQ93835.1"/>
    <property type="molecule type" value="Genomic_DNA"/>
</dbReference>
<accession>C4WN80</accession>
<gene>
    <name evidence="1" type="ORF">OINT_2001021</name>
</gene>
<dbReference type="Proteomes" id="UP000004386">
    <property type="component" value="Unassembled WGS sequence"/>
</dbReference>
<comment type="caution">
    <text evidence="1">The sequence shown here is derived from an EMBL/GenBank/DDBJ whole genome shotgun (WGS) entry which is preliminary data.</text>
</comment>
<reference evidence="1 2" key="1">
    <citation type="submission" date="2009-05" db="EMBL/GenBank/DDBJ databases">
        <authorList>
            <person name="Setubal J.C."/>
            <person name="Boyle S."/>
            <person name="Crasta O.R."/>
            <person name="Gillespie J.J."/>
            <person name="Kenyon R.W."/>
            <person name="Lu J."/>
            <person name="Mane S."/>
            <person name="Nagrani S."/>
            <person name="Shallom J.M."/>
            <person name="Shallom S."/>
            <person name="Shukla M."/>
            <person name="Snyder E.E."/>
            <person name="Sobral B.W."/>
            <person name="Wattam A.R."/>
            <person name="Will R."/>
            <person name="Williams K."/>
            <person name="Yoo H."/>
            <person name="Munk C."/>
            <person name="Tapia R."/>
            <person name="Green L."/>
            <person name="Rogers Y."/>
            <person name="Detter J.C."/>
            <person name="Bruce D."/>
            <person name="Brettin T.S."/>
            <person name="Tsolis R."/>
        </authorList>
    </citation>
    <scope>NUCLEOTIDE SEQUENCE [LARGE SCALE GENOMIC DNA]</scope>
    <source>
        <strain evidence="1 2">LMG 3301</strain>
    </source>
</reference>
<sequence length="36" mass="3987">MTVFRVAGRFLPSSSHDFDMSPDMPVRLSRGIFSAA</sequence>